<dbReference type="Proteomes" id="UP001497516">
    <property type="component" value="Chromosome 2"/>
</dbReference>
<evidence type="ECO:0000313" key="3">
    <source>
        <dbReference type="Proteomes" id="UP001497516"/>
    </source>
</evidence>
<name>A0AAV2D343_9ROSI</name>
<dbReference type="InterPro" id="IPR050796">
    <property type="entry name" value="SCF_F-box_component"/>
</dbReference>
<proteinExistence type="predicted"/>
<protein>
    <recommendedName>
        <fullName evidence="1">F-box domain-containing protein</fullName>
    </recommendedName>
</protein>
<keyword evidence="3" id="KW-1185">Reference proteome</keyword>
<dbReference type="PANTHER" id="PTHR31672">
    <property type="entry name" value="BNACNNG10540D PROTEIN"/>
    <property type="match status" value="1"/>
</dbReference>
<dbReference type="EMBL" id="OZ034815">
    <property type="protein sequence ID" value="CAL1366220.1"/>
    <property type="molecule type" value="Genomic_DNA"/>
</dbReference>
<dbReference type="SUPFAM" id="SSF81383">
    <property type="entry name" value="F-box domain"/>
    <property type="match status" value="1"/>
</dbReference>
<dbReference type="PANTHER" id="PTHR31672:SF13">
    <property type="entry name" value="F-BOX PROTEIN CPR30-LIKE"/>
    <property type="match status" value="1"/>
</dbReference>
<dbReference type="Gene3D" id="1.20.1280.50">
    <property type="match status" value="1"/>
</dbReference>
<feature type="domain" description="F-box" evidence="1">
    <location>
        <begin position="5"/>
        <end position="46"/>
    </location>
</feature>
<gene>
    <name evidence="2" type="ORF">LTRI10_LOCUS10535</name>
</gene>
<dbReference type="InterPro" id="IPR001810">
    <property type="entry name" value="F-box_dom"/>
</dbReference>
<reference evidence="2 3" key="1">
    <citation type="submission" date="2024-04" db="EMBL/GenBank/DDBJ databases">
        <authorList>
            <person name="Fracassetti M."/>
        </authorList>
    </citation>
    <scope>NUCLEOTIDE SEQUENCE [LARGE SCALE GENOMIC DNA]</scope>
</reference>
<evidence type="ECO:0000259" key="1">
    <source>
        <dbReference type="SMART" id="SM00256"/>
    </source>
</evidence>
<accession>A0AAV2D343</accession>
<dbReference type="NCBIfam" id="TIGR01640">
    <property type="entry name" value="F_box_assoc_1"/>
    <property type="match status" value="1"/>
</dbReference>
<organism evidence="2 3">
    <name type="scientific">Linum trigynum</name>
    <dbReference type="NCBI Taxonomy" id="586398"/>
    <lineage>
        <taxon>Eukaryota</taxon>
        <taxon>Viridiplantae</taxon>
        <taxon>Streptophyta</taxon>
        <taxon>Embryophyta</taxon>
        <taxon>Tracheophyta</taxon>
        <taxon>Spermatophyta</taxon>
        <taxon>Magnoliopsida</taxon>
        <taxon>eudicotyledons</taxon>
        <taxon>Gunneridae</taxon>
        <taxon>Pentapetalae</taxon>
        <taxon>rosids</taxon>
        <taxon>fabids</taxon>
        <taxon>Malpighiales</taxon>
        <taxon>Linaceae</taxon>
        <taxon>Linum</taxon>
    </lineage>
</organism>
<dbReference type="InterPro" id="IPR006527">
    <property type="entry name" value="F-box-assoc_dom_typ1"/>
</dbReference>
<dbReference type="InterPro" id="IPR011043">
    <property type="entry name" value="Gal_Oxase/kelch_b-propeller"/>
</dbReference>
<dbReference type="SUPFAM" id="SSF50965">
    <property type="entry name" value="Galactose oxidase, central domain"/>
    <property type="match status" value="1"/>
</dbReference>
<dbReference type="Pfam" id="PF00646">
    <property type="entry name" value="F-box"/>
    <property type="match status" value="1"/>
</dbReference>
<dbReference type="AlphaFoldDB" id="A0AAV2D343"/>
<sequence>MQKEIPADLQVDVLQRLPLSRCIVRFRRVSKSWRALLSEPSFLRQKLSWPETSSDSSSPPLTMMIENNNSLLNGIQRARSAYSLYSRHALIRLRREAADIPSNLHNYDIAGCCNGLLCFYERRGRPAGDAILWNPTTSETKVLPPTIFNRRHTSAWVNTVGFGFDPETNDYKVVRRINYFEDQASPMDFFVELYSLTTDSWKEIHGGPFLPLVPPPEVARCFNGKLYWWSHPLRYVFELVSFDLSKEVFRGGQVGNPAELFEVRSLFVVPNQEEDSLVAIGSPRHNPSSLEVWALLRLWVTASWTKLYVFAPDCYEFCGISRDFVFYDRIMYSDASDCVMNEGKITACRLGNGEIIELGISTSVVHLIVNYVPSRVSLV</sequence>
<dbReference type="InterPro" id="IPR036047">
    <property type="entry name" value="F-box-like_dom_sf"/>
</dbReference>
<dbReference type="SMART" id="SM00256">
    <property type="entry name" value="FBOX"/>
    <property type="match status" value="1"/>
</dbReference>
<evidence type="ECO:0000313" key="2">
    <source>
        <dbReference type="EMBL" id="CAL1366220.1"/>
    </source>
</evidence>
<dbReference type="InterPro" id="IPR017451">
    <property type="entry name" value="F-box-assoc_interact_dom"/>
</dbReference>
<dbReference type="Pfam" id="PF07734">
    <property type="entry name" value="FBA_1"/>
    <property type="match status" value="1"/>
</dbReference>